<sequence length="155" mass="16931">MPTSSNEGLLKLIQGISLFKGFTPQEAQAVLRVAKSRKCEARQIIYNAGDPSTEMLILAKGSLIVQSEKGVNIARIEPGESVGEIGVMTDAPRSARVIAAEESVGLVIQKKELMHLLKSEKDLCIKFQTNVIDLLARRLRSTDKLVDTLAGEKRT</sequence>
<protein>
    <recommendedName>
        <fullName evidence="1">Cyclic nucleotide-binding domain-containing protein</fullName>
    </recommendedName>
</protein>
<dbReference type="InterPro" id="IPR014710">
    <property type="entry name" value="RmlC-like_jellyroll"/>
</dbReference>
<dbReference type="PANTHER" id="PTHR24567:SF74">
    <property type="entry name" value="HTH-TYPE TRANSCRIPTIONAL REGULATOR ARCR"/>
    <property type="match status" value="1"/>
</dbReference>
<dbReference type="PROSITE" id="PS00889">
    <property type="entry name" value="CNMP_BINDING_2"/>
    <property type="match status" value="1"/>
</dbReference>
<dbReference type="InterPro" id="IPR018490">
    <property type="entry name" value="cNMP-bd_dom_sf"/>
</dbReference>
<dbReference type="Gene3D" id="2.60.120.10">
    <property type="entry name" value="Jelly Rolls"/>
    <property type="match status" value="1"/>
</dbReference>
<dbReference type="PANTHER" id="PTHR24567">
    <property type="entry name" value="CRP FAMILY TRANSCRIPTIONAL REGULATORY PROTEIN"/>
    <property type="match status" value="1"/>
</dbReference>
<gene>
    <name evidence="2" type="ORF">A3F84_25260</name>
</gene>
<dbReference type="Proteomes" id="UP000178606">
    <property type="component" value="Unassembled WGS sequence"/>
</dbReference>
<dbReference type="GO" id="GO:0003700">
    <property type="term" value="F:DNA-binding transcription factor activity"/>
    <property type="evidence" value="ECO:0007669"/>
    <property type="project" value="TreeGrafter"/>
</dbReference>
<dbReference type="PROSITE" id="PS50042">
    <property type="entry name" value="CNMP_BINDING_3"/>
    <property type="match status" value="1"/>
</dbReference>
<proteinExistence type="predicted"/>
<evidence type="ECO:0000259" key="1">
    <source>
        <dbReference type="PROSITE" id="PS50042"/>
    </source>
</evidence>
<name>A0A1F6CVE8_HANXR</name>
<dbReference type="AlphaFoldDB" id="A0A1F6CVE8"/>
<reference evidence="2 3" key="1">
    <citation type="journal article" date="2016" name="Nat. Commun.">
        <title>Thousands of microbial genomes shed light on interconnected biogeochemical processes in an aquifer system.</title>
        <authorList>
            <person name="Anantharaman K."/>
            <person name="Brown C.T."/>
            <person name="Hug L.A."/>
            <person name="Sharon I."/>
            <person name="Castelle C.J."/>
            <person name="Probst A.J."/>
            <person name="Thomas B.C."/>
            <person name="Singh A."/>
            <person name="Wilkins M.J."/>
            <person name="Karaoz U."/>
            <person name="Brodie E.L."/>
            <person name="Williams K.H."/>
            <person name="Hubbard S.S."/>
            <person name="Banfield J.F."/>
        </authorList>
    </citation>
    <scope>NUCLEOTIDE SEQUENCE [LARGE SCALE GENOMIC DNA]</scope>
    <source>
        <strain evidence="3">RIFCSPLOWO2_12_FULL_64_10</strain>
    </source>
</reference>
<dbReference type="InterPro" id="IPR000595">
    <property type="entry name" value="cNMP-bd_dom"/>
</dbReference>
<dbReference type="InterPro" id="IPR050397">
    <property type="entry name" value="Env_Response_Regulators"/>
</dbReference>
<comment type="caution">
    <text evidence="2">The sequence shown here is derived from an EMBL/GenBank/DDBJ whole genome shotgun (WGS) entry which is preliminary data.</text>
</comment>
<dbReference type="InterPro" id="IPR018488">
    <property type="entry name" value="cNMP-bd_CS"/>
</dbReference>
<dbReference type="CDD" id="cd00038">
    <property type="entry name" value="CAP_ED"/>
    <property type="match status" value="1"/>
</dbReference>
<dbReference type="SMART" id="SM00100">
    <property type="entry name" value="cNMP"/>
    <property type="match status" value="1"/>
</dbReference>
<accession>A0A1F6CVE8</accession>
<dbReference type="GO" id="GO:0005829">
    <property type="term" value="C:cytosol"/>
    <property type="evidence" value="ECO:0007669"/>
    <property type="project" value="TreeGrafter"/>
</dbReference>
<dbReference type="EMBL" id="MFKF01000126">
    <property type="protein sequence ID" value="OGG53139.1"/>
    <property type="molecule type" value="Genomic_DNA"/>
</dbReference>
<evidence type="ECO:0000313" key="3">
    <source>
        <dbReference type="Proteomes" id="UP000178606"/>
    </source>
</evidence>
<feature type="domain" description="Cyclic nucleotide-binding" evidence="1">
    <location>
        <begin position="18"/>
        <end position="117"/>
    </location>
</feature>
<dbReference type="SUPFAM" id="SSF51206">
    <property type="entry name" value="cAMP-binding domain-like"/>
    <property type="match status" value="1"/>
</dbReference>
<dbReference type="Pfam" id="PF00027">
    <property type="entry name" value="cNMP_binding"/>
    <property type="match status" value="1"/>
</dbReference>
<evidence type="ECO:0000313" key="2">
    <source>
        <dbReference type="EMBL" id="OGG53139.1"/>
    </source>
</evidence>
<organism evidence="2 3">
    <name type="scientific">Handelsmanbacteria sp. (strain RIFCSPLOWO2_12_FULL_64_10)</name>
    <dbReference type="NCBI Taxonomy" id="1817868"/>
    <lineage>
        <taxon>Bacteria</taxon>
        <taxon>Candidatus Handelsmaniibacteriota</taxon>
    </lineage>
</organism>